<keyword evidence="2" id="KW-0812">Transmembrane</keyword>
<evidence type="ECO:0000256" key="2">
    <source>
        <dbReference type="SAM" id="Phobius"/>
    </source>
</evidence>
<organism evidence="3 4">
    <name type="scientific">Mycena pura</name>
    <dbReference type="NCBI Taxonomy" id="153505"/>
    <lineage>
        <taxon>Eukaryota</taxon>
        <taxon>Fungi</taxon>
        <taxon>Dikarya</taxon>
        <taxon>Basidiomycota</taxon>
        <taxon>Agaricomycotina</taxon>
        <taxon>Agaricomycetes</taxon>
        <taxon>Agaricomycetidae</taxon>
        <taxon>Agaricales</taxon>
        <taxon>Marasmiineae</taxon>
        <taxon>Mycenaceae</taxon>
        <taxon>Mycena</taxon>
    </lineage>
</organism>
<dbReference type="EMBL" id="JARJCW010000123">
    <property type="protein sequence ID" value="KAJ7192172.1"/>
    <property type="molecule type" value="Genomic_DNA"/>
</dbReference>
<evidence type="ECO:0000256" key="1">
    <source>
        <dbReference type="SAM" id="MobiDB-lite"/>
    </source>
</evidence>
<sequence length="190" mass="21178">MSGAKAFLHSDLSDKIPVRSPRGQQAPSSPPAQRALELPKKGERKHEGAHPVVCGMLYIEIVACDPVDVYDAREAVAGAHIGDPALTESGEAIEAHERQERRWENYRKGGRWGKGQDSRAVYLGLRRGSTWITRPCRLLAVWKCCFEHSSLYAFNTPRSLRTGARIILNINIFFLSSQSVVTLTLYIFAT</sequence>
<dbReference type="AlphaFoldDB" id="A0AAD6UTT2"/>
<evidence type="ECO:0000313" key="3">
    <source>
        <dbReference type="EMBL" id="KAJ7192172.1"/>
    </source>
</evidence>
<keyword evidence="4" id="KW-1185">Reference proteome</keyword>
<dbReference type="Proteomes" id="UP001219525">
    <property type="component" value="Unassembled WGS sequence"/>
</dbReference>
<accession>A0AAD6UTT2</accession>
<protein>
    <submittedName>
        <fullName evidence="3">Uncharacterized protein</fullName>
    </submittedName>
</protein>
<feature type="transmembrane region" description="Helical" evidence="2">
    <location>
        <begin position="166"/>
        <end position="189"/>
    </location>
</feature>
<name>A0AAD6UTT2_9AGAR</name>
<keyword evidence="2" id="KW-0472">Membrane</keyword>
<feature type="region of interest" description="Disordered" evidence="1">
    <location>
        <begin position="1"/>
        <end position="44"/>
    </location>
</feature>
<evidence type="ECO:0000313" key="4">
    <source>
        <dbReference type="Proteomes" id="UP001219525"/>
    </source>
</evidence>
<keyword evidence="2" id="KW-1133">Transmembrane helix</keyword>
<proteinExistence type="predicted"/>
<reference evidence="3" key="1">
    <citation type="submission" date="2023-03" db="EMBL/GenBank/DDBJ databases">
        <title>Massive genome expansion in bonnet fungi (Mycena s.s.) driven by repeated elements and novel gene families across ecological guilds.</title>
        <authorList>
            <consortium name="Lawrence Berkeley National Laboratory"/>
            <person name="Harder C.B."/>
            <person name="Miyauchi S."/>
            <person name="Viragh M."/>
            <person name="Kuo A."/>
            <person name="Thoen E."/>
            <person name="Andreopoulos B."/>
            <person name="Lu D."/>
            <person name="Skrede I."/>
            <person name="Drula E."/>
            <person name="Henrissat B."/>
            <person name="Morin E."/>
            <person name="Kohler A."/>
            <person name="Barry K."/>
            <person name="LaButti K."/>
            <person name="Morin E."/>
            <person name="Salamov A."/>
            <person name="Lipzen A."/>
            <person name="Mereny Z."/>
            <person name="Hegedus B."/>
            <person name="Baldrian P."/>
            <person name="Stursova M."/>
            <person name="Weitz H."/>
            <person name="Taylor A."/>
            <person name="Grigoriev I.V."/>
            <person name="Nagy L.G."/>
            <person name="Martin F."/>
            <person name="Kauserud H."/>
        </authorList>
    </citation>
    <scope>NUCLEOTIDE SEQUENCE</scope>
    <source>
        <strain evidence="3">9144</strain>
    </source>
</reference>
<comment type="caution">
    <text evidence="3">The sequence shown here is derived from an EMBL/GenBank/DDBJ whole genome shotgun (WGS) entry which is preliminary data.</text>
</comment>
<gene>
    <name evidence="3" type="ORF">GGX14DRAFT_406568</name>
</gene>